<dbReference type="PANTHER" id="PTHR48014:SF21">
    <property type="entry name" value="SERINE_THREONINE-PROTEIN KINASE FRAY2"/>
    <property type="match status" value="1"/>
</dbReference>
<dbReference type="GO" id="GO:1902554">
    <property type="term" value="C:serine/threonine protein kinase complex"/>
    <property type="evidence" value="ECO:0007669"/>
    <property type="project" value="TreeGrafter"/>
</dbReference>
<sequence>MEKYKILYLFKIQDQYKAYGKSIRKMITDCLQKDPTKRPTAQELLKHPFFKKARDKKYLQSVLLLGGPSIEERVAKDEPFLRRRQSRGRQPGTSGRLHRTQSGDWVWSSDEEGDKDEDGDQVSTSSWDSASEKQQSQQSDTASQNSQQDQITPPQTEVCLPQQPQQNSPHSNSVAPAHPQQQQQQQQQPASPLIQPVNLNQQIPQQQPVYQPQMVSQYPQGVPTQAFPSQYQPQVIGSQVPVQQSMVPMHTQPQQIAPQQYPIQQPVGVMPQQVPNLLPMTGMVQPILAAPLAQGVPTNLPPVTTVPQGVPQVLPQGVPAVLPMAGVPQVMGGVISEGTGAYIASPVQQQVSTDGEPINLVLRVR</sequence>
<accession>A0AAN8WYW3</accession>
<keyword evidence="5" id="KW-1185">Reference proteome</keyword>
<organism evidence="4 5">
    <name type="scientific">Halocaridina rubra</name>
    <name type="common">Hawaiian red shrimp</name>
    <dbReference type="NCBI Taxonomy" id="373956"/>
    <lineage>
        <taxon>Eukaryota</taxon>
        <taxon>Metazoa</taxon>
        <taxon>Ecdysozoa</taxon>
        <taxon>Arthropoda</taxon>
        <taxon>Crustacea</taxon>
        <taxon>Multicrustacea</taxon>
        <taxon>Malacostraca</taxon>
        <taxon>Eumalacostraca</taxon>
        <taxon>Eucarida</taxon>
        <taxon>Decapoda</taxon>
        <taxon>Pleocyemata</taxon>
        <taxon>Caridea</taxon>
        <taxon>Atyoidea</taxon>
        <taxon>Atyidae</taxon>
        <taxon>Halocaridina</taxon>
    </lineage>
</organism>
<feature type="compositionally biased region" description="Polar residues" evidence="2">
    <location>
        <begin position="121"/>
        <end position="155"/>
    </location>
</feature>
<dbReference type="GO" id="GO:0006611">
    <property type="term" value="P:protein export from nucleus"/>
    <property type="evidence" value="ECO:0007669"/>
    <property type="project" value="TreeGrafter"/>
</dbReference>
<dbReference type="GO" id="GO:0004674">
    <property type="term" value="F:protein serine/threonine kinase activity"/>
    <property type="evidence" value="ECO:0007669"/>
    <property type="project" value="UniProtKB-EC"/>
</dbReference>
<evidence type="ECO:0000313" key="5">
    <source>
        <dbReference type="Proteomes" id="UP001381693"/>
    </source>
</evidence>
<evidence type="ECO:0000256" key="2">
    <source>
        <dbReference type="SAM" id="MobiDB-lite"/>
    </source>
</evidence>
<gene>
    <name evidence="4" type="primary">STK39_2</name>
    <name evidence="4" type="ORF">SK128_017819</name>
</gene>
<dbReference type="EMBL" id="JAXCGZ010011416">
    <property type="protein sequence ID" value="KAK7074896.1"/>
    <property type="molecule type" value="Genomic_DNA"/>
</dbReference>
<evidence type="ECO:0000313" key="4">
    <source>
        <dbReference type="EMBL" id="KAK7074896.1"/>
    </source>
</evidence>
<dbReference type="PROSITE" id="PS50011">
    <property type="entry name" value="PROTEIN_KINASE_DOM"/>
    <property type="match status" value="1"/>
</dbReference>
<dbReference type="Gene3D" id="1.10.510.10">
    <property type="entry name" value="Transferase(Phosphotransferase) domain 1"/>
    <property type="match status" value="1"/>
</dbReference>
<feature type="compositionally biased region" description="Acidic residues" evidence="2">
    <location>
        <begin position="109"/>
        <end position="120"/>
    </location>
</feature>
<dbReference type="SUPFAM" id="SSF56112">
    <property type="entry name" value="Protein kinase-like (PK-like)"/>
    <property type="match status" value="1"/>
</dbReference>
<name>A0AAN8WYW3_HALRR</name>
<feature type="domain" description="Protein kinase" evidence="3">
    <location>
        <begin position="1"/>
        <end position="50"/>
    </location>
</feature>
<dbReference type="EC" id="2.7.11.1" evidence="4"/>
<keyword evidence="4" id="KW-0418">Kinase</keyword>
<comment type="similarity">
    <text evidence="1">Belongs to the protein kinase superfamily. STE Ser/Thr protein kinase family. STE20 subfamily.</text>
</comment>
<dbReference type="GO" id="GO:0043539">
    <property type="term" value="F:protein serine/threonine kinase activator activity"/>
    <property type="evidence" value="ECO:0007669"/>
    <property type="project" value="InterPro"/>
</dbReference>
<dbReference type="InterPro" id="IPR000719">
    <property type="entry name" value="Prot_kinase_dom"/>
</dbReference>
<dbReference type="InterPro" id="IPR011009">
    <property type="entry name" value="Kinase-like_dom_sf"/>
</dbReference>
<feature type="region of interest" description="Disordered" evidence="2">
    <location>
        <begin position="76"/>
        <end position="191"/>
    </location>
</feature>
<protein>
    <submittedName>
        <fullName evidence="4">STE20/SPS1-related proline-alanine-rich protein kinase</fullName>
        <ecNumber evidence="4">2.7.11.1</ecNumber>
    </submittedName>
</protein>
<dbReference type="AlphaFoldDB" id="A0AAN8WYW3"/>
<dbReference type="InterPro" id="IPR047173">
    <property type="entry name" value="STRAD_A/B-like"/>
</dbReference>
<evidence type="ECO:0000256" key="1">
    <source>
        <dbReference type="ARBA" id="ARBA00008874"/>
    </source>
</evidence>
<feature type="compositionally biased region" description="Low complexity" evidence="2">
    <location>
        <begin position="180"/>
        <end position="191"/>
    </location>
</feature>
<reference evidence="4 5" key="1">
    <citation type="submission" date="2023-11" db="EMBL/GenBank/DDBJ databases">
        <title>Halocaridina rubra genome assembly.</title>
        <authorList>
            <person name="Smith C."/>
        </authorList>
    </citation>
    <scope>NUCLEOTIDE SEQUENCE [LARGE SCALE GENOMIC DNA]</scope>
    <source>
        <strain evidence="4">EP-1</strain>
        <tissue evidence="4">Whole</tissue>
    </source>
</reference>
<comment type="caution">
    <text evidence="4">The sequence shown here is derived from an EMBL/GenBank/DDBJ whole genome shotgun (WGS) entry which is preliminary data.</text>
</comment>
<dbReference type="Proteomes" id="UP001381693">
    <property type="component" value="Unassembled WGS sequence"/>
</dbReference>
<keyword evidence="4" id="KW-0808">Transferase</keyword>
<feature type="compositionally biased region" description="Low complexity" evidence="2">
    <location>
        <begin position="161"/>
        <end position="173"/>
    </location>
</feature>
<dbReference type="GO" id="GO:0005524">
    <property type="term" value="F:ATP binding"/>
    <property type="evidence" value="ECO:0007669"/>
    <property type="project" value="InterPro"/>
</dbReference>
<dbReference type="PANTHER" id="PTHR48014">
    <property type="entry name" value="SERINE/THREONINE-PROTEIN KINASE FRAY2"/>
    <property type="match status" value="1"/>
</dbReference>
<evidence type="ECO:0000259" key="3">
    <source>
        <dbReference type="PROSITE" id="PS50011"/>
    </source>
</evidence>
<proteinExistence type="inferred from homology"/>